<dbReference type="SUPFAM" id="SSF54427">
    <property type="entry name" value="NTF2-like"/>
    <property type="match status" value="1"/>
</dbReference>
<evidence type="ECO:0000259" key="1">
    <source>
        <dbReference type="Pfam" id="PF14534"/>
    </source>
</evidence>
<dbReference type="InterPro" id="IPR027843">
    <property type="entry name" value="DUF4440"/>
</dbReference>
<dbReference type="Proteomes" id="UP000269198">
    <property type="component" value="Unassembled WGS sequence"/>
</dbReference>
<dbReference type="InterPro" id="IPR032710">
    <property type="entry name" value="NTF2-like_dom_sf"/>
</dbReference>
<sequence length="141" mass="15078">MSHDTDGIRLTPHAAEHPAVFAAAFNSGDPAVLEQVYEPNAVFVKPDGTRVVGEDRRAANTEFQGLGVGIEVRVRNVHEYEDLALLIVDWAIRGTTAQGSAIDLCGTATDVARRGTDGLWRYIIDSPLGIDTAGPEHSPAT</sequence>
<accession>A0A3N0E4B8</accession>
<protein>
    <submittedName>
        <fullName evidence="2">Nuclear transport factor 2 family protein</fullName>
    </submittedName>
</protein>
<keyword evidence="3" id="KW-1185">Reference proteome</keyword>
<dbReference type="Gene3D" id="3.10.450.50">
    <property type="match status" value="1"/>
</dbReference>
<organism evidence="2 3">
    <name type="scientific">Halostreptopolyspora alba</name>
    <dbReference type="NCBI Taxonomy" id="2487137"/>
    <lineage>
        <taxon>Bacteria</taxon>
        <taxon>Bacillati</taxon>
        <taxon>Actinomycetota</taxon>
        <taxon>Actinomycetes</taxon>
        <taxon>Streptosporangiales</taxon>
        <taxon>Nocardiopsidaceae</taxon>
        <taxon>Halostreptopolyspora</taxon>
    </lineage>
</organism>
<dbReference type="AlphaFoldDB" id="A0A3N0E4B8"/>
<evidence type="ECO:0000313" key="2">
    <source>
        <dbReference type="EMBL" id="RNL82667.1"/>
    </source>
</evidence>
<dbReference type="OrthoDB" id="7375616at2"/>
<evidence type="ECO:0000313" key="3">
    <source>
        <dbReference type="Proteomes" id="UP000269198"/>
    </source>
</evidence>
<feature type="domain" description="DUF4440" evidence="1">
    <location>
        <begin position="21"/>
        <end position="121"/>
    </location>
</feature>
<reference evidence="2 3" key="1">
    <citation type="submission" date="2018-11" db="EMBL/GenBank/DDBJ databases">
        <title>The genome draft of YIM 96095.</title>
        <authorList>
            <person name="Tang S.-K."/>
            <person name="Chunyu W.-X."/>
            <person name="Feng Y.-Z."/>
        </authorList>
    </citation>
    <scope>NUCLEOTIDE SEQUENCE [LARGE SCALE GENOMIC DNA]</scope>
    <source>
        <strain evidence="2 3">YIM 96095</strain>
    </source>
</reference>
<dbReference type="RefSeq" id="WP_123202662.1">
    <property type="nucleotide sequence ID" value="NZ_RJMB01000021.1"/>
</dbReference>
<comment type="caution">
    <text evidence="2">The sequence shown here is derived from an EMBL/GenBank/DDBJ whole genome shotgun (WGS) entry which is preliminary data.</text>
</comment>
<gene>
    <name evidence="2" type="ORF">EFW17_18440</name>
</gene>
<name>A0A3N0E4B8_9ACTN</name>
<proteinExistence type="predicted"/>
<dbReference type="Pfam" id="PF14534">
    <property type="entry name" value="DUF4440"/>
    <property type="match status" value="1"/>
</dbReference>
<dbReference type="EMBL" id="RJMB01000021">
    <property type="protein sequence ID" value="RNL82667.1"/>
    <property type="molecule type" value="Genomic_DNA"/>
</dbReference>